<dbReference type="PRINTS" id="PR00260">
    <property type="entry name" value="CHEMTRNSDUCR"/>
</dbReference>
<dbReference type="GO" id="GO:0007165">
    <property type="term" value="P:signal transduction"/>
    <property type="evidence" value="ECO:0007669"/>
    <property type="project" value="UniProtKB-KW"/>
</dbReference>
<dbReference type="AlphaFoldDB" id="A0AAE3EGF0"/>
<organism evidence="7 8">
    <name type="scientific">Teretinema zuelzerae</name>
    <dbReference type="NCBI Taxonomy" id="156"/>
    <lineage>
        <taxon>Bacteria</taxon>
        <taxon>Pseudomonadati</taxon>
        <taxon>Spirochaetota</taxon>
        <taxon>Spirochaetia</taxon>
        <taxon>Spirochaetales</taxon>
        <taxon>Treponemataceae</taxon>
        <taxon>Teretinema</taxon>
    </lineage>
</organism>
<dbReference type="Gene3D" id="1.10.287.950">
    <property type="entry name" value="Methyl-accepting chemotaxis protein"/>
    <property type="match status" value="1"/>
</dbReference>
<evidence type="ECO:0000256" key="4">
    <source>
        <dbReference type="SAM" id="Coils"/>
    </source>
</evidence>
<dbReference type="Pfam" id="PF00015">
    <property type="entry name" value="MCPsignal"/>
    <property type="match status" value="1"/>
</dbReference>
<keyword evidence="4" id="KW-0175">Coiled coil</keyword>
<keyword evidence="5" id="KW-0812">Transmembrane</keyword>
<dbReference type="Proteomes" id="UP001198163">
    <property type="component" value="Unassembled WGS sequence"/>
</dbReference>
<feature type="transmembrane region" description="Helical" evidence="5">
    <location>
        <begin position="105"/>
        <end position="123"/>
    </location>
</feature>
<dbReference type="InterPro" id="IPR004090">
    <property type="entry name" value="Chemotax_Me-accpt_rcpt"/>
</dbReference>
<feature type="transmembrane region" description="Helical" evidence="5">
    <location>
        <begin position="157"/>
        <end position="178"/>
    </location>
</feature>
<comment type="caution">
    <text evidence="7">The sequence shown here is derived from an EMBL/GenBank/DDBJ whole genome shotgun (WGS) entry which is preliminary data.</text>
</comment>
<sequence length="539" mass="60078">MRILDRLSAIYEEQPVNIAIKSRNFIVLLAILAAALFVASAFHAATGNYGNIPSSMSMTVMSAIALWFVSKGKYRAVSTLYYLGIGFLPLVITLAQEIISYRDIFLYFFFCAPITMIAVITGYSKRQLWMVGIQQILLGFAYLLLRLMPNQIENRGRLVYTFALAVFFYALVLVFLSINFTVEKKIVSTLELNNRKTKDRLDKMKELIRASQTTMAIGQDLSTVAETTVHNMQGIEKGAKTVRELFVDLDSTIQDNSREHKKLAEETRKVEREIRDQMRKVDETSRTVQGMDVSVREMTESARSKSASIELLAKDVATTEKVFTGTIKSLETLEVSSGEVLAVIGVIEEIAARTNLLAMNAAIEAAHAGERGKGFAVVASEIRKLAVETNTNSQKSRDILTRNNQDIHEAYLESAESLRQFSSIKERTKEVREALSEIINGMADISRGTGEINSIIRDLHALYTVITGSIGEITEVVQKTEAAFQTILERSGRVEKETGAISAQSETVNEQALKLRQIGQDNEMGILKMGKKLDELQLD</sequence>
<dbReference type="GO" id="GO:0006935">
    <property type="term" value="P:chemotaxis"/>
    <property type="evidence" value="ECO:0007669"/>
    <property type="project" value="InterPro"/>
</dbReference>
<feature type="transmembrane region" description="Helical" evidence="5">
    <location>
        <begin position="128"/>
        <end position="145"/>
    </location>
</feature>
<keyword evidence="5" id="KW-0472">Membrane</keyword>
<evidence type="ECO:0000256" key="3">
    <source>
        <dbReference type="PROSITE-ProRule" id="PRU00284"/>
    </source>
</evidence>
<comment type="similarity">
    <text evidence="2">Belongs to the methyl-accepting chemotaxis (MCP) protein family.</text>
</comment>
<dbReference type="EMBL" id="JAINWA010000001">
    <property type="protein sequence ID" value="MCD1654097.1"/>
    <property type="molecule type" value="Genomic_DNA"/>
</dbReference>
<evidence type="ECO:0000313" key="7">
    <source>
        <dbReference type="EMBL" id="MCD1654097.1"/>
    </source>
</evidence>
<name>A0AAE3EGF0_9SPIR</name>
<protein>
    <recommendedName>
        <fullName evidence="6">Methyl-accepting transducer domain-containing protein</fullName>
    </recommendedName>
</protein>
<reference evidence="7" key="1">
    <citation type="submission" date="2021-08" db="EMBL/GenBank/DDBJ databases">
        <title>Comparative analyses of Brucepasteria parasyntrophica and Teretinema zuelzerae.</title>
        <authorList>
            <person name="Song Y."/>
            <person name="Brune A."/>
        </authorList>
    </citation>
    <scope>NUCLEOTIDE SEQUENCE</scope>
    <source>
        <strain evidence="7">DSM 1903</strain>
    </source>
</reference>
<keyword evidence="1 3" id="KW-0807">Transducer</keyword>
<gene>
    <name evidence="7" type="ORF">K7J14_05205</name>
</gene>
<feature type="transmembrane region" description="Helical" evidence="5">
    <location>
        <begin position="25"/>
        <end position="46"/>
    </location>
</feature>
<dbReference type="PANTHER" id="PTHR32089">
    <property type="entry name" value="METHYL-ACCEPTING CHEMOTAXIS PROTEIN MCPB"/>
    <property type="match status" value="1"/>
</dbReference>
<evidence type="ECO:0000256" key="1">
    <source>
        <dbReference type="ARBA" id="ARBA00023224"/>
    </source>
</evidence>
<dbReference type="GO" id="GO:0004888">
    <property type="term" value="F:transmembrane signaling receptor activity"/>
    <property type="evidence" value="ECO:0007669"/>
    <property type="project" value="InterPro"/>
</dbReference>
<evidence type="ECO:0000256" key="5">
    <source>
        <dbReference type="SAM" id="Phobius"/>
    </source>
</evidence>
<feature type="coiled-coil region" evidence="4">
    <location>
        <begin position="253"/>
        <end position="280"/>
    </location>
</feature>
<dbReference type="PANTHER" id="PTHR32089:SF112">
    <property type="entry name" value="LYSOZYME-LIKE PROTEIN-RELATED"/>
    <property type="match status" value="1"/>
</dbReference>
<dbReference type="SUPFAM" id="SSF58104">
    <property type="entry name" value="Methyl-accepting chemotaxis protein (MCP) signaling domain"/>
    <property type="match status" value="1"/>
</dbReference>
<proteinExistence type="inferred from homology"/>
<feature type="domain" description="Methyl-accepting transducer" evidence="6">
    <location>
        <begin position="252"/>
        <end position="474"/>
    </location>
</feature>
<dbReference type="GO" id="GO:0016020">
    <property type="term" value="C:membrane"/>
    <property type="evidence" value="ECO:0007669"/>
    <property type="project" value="InterPro"/>
</dbReference>
<keyword evidence="8" id="KW-1185">Reference proteome</keyword>
<evidence type="ECO:0000313" key="8">
    <source>
        <dbReference type="Proteomes" id="UP001198163"/>
    </source>
</evidence>
<dbReference type="RefSeq" id="WP_230753972.1">
    <property type="nucleotide sequence ID" value="NZ_JAINWA010000001.1"/>
</dbReference>
<accession>A0AAE3EGF0</accession>
<dbReference type="SMART" id="SM00283">
    <property type="entry name" value="MA"/>
    <property type="match status" value="1"/>
</dbReference>
<evidence type="ECO:0000256" key="2">
    <source>
        <dbReference type="ARBA" id="ARBA00029447"/>
    </source>
</evidence>
<feature type="transmembrane region" description="Helical" evidence="5">
    <location>
        <begin position="81"/>
        <end position="99"/>
    </location>
</feature>
<evidence type="ECO:0000259" key="6">
    <source>
        <dbReference type="PROSITE" id="PS50111"/>
    </source>
</evidence>
<dbReference type="InterPro" id="IPR004089">
    <property type="entry name" value="MCPsignal_dom"/>
</dbReference>
<dbReference type="PROSITE" id="PS50111">
    <property type="entry name" value="CHEMOTAXIS_TRANSDUC_2"/>
    <property type="match status" value="1"/>
</dbReference>
<keyword evidence="5" id="KW-1133">Transmembrane helix</keyword>